<feature type="transmembrane region" description="Helical" evidence="1">
    <location>
        <begin position="21"/>
        <end position="42"/>
    </location>
</feature>
<proteinExistence type="predicted"/>
<feature type="transmembrane region" description="Helical" evidence="1">
    <location>
        <begin position="183"/>
        <end position="200"/>
    </location>
</feature>
<dbReference type="AlphaFoldDB" id="A0A974NR57"/>
<accession>A0A974NR57</accession>
<dbReference type="EMBL" id="CP068053">
    <property type="protein sequence ID" value="QQT02586.1"/>
    <property type="molecule type" value="Genomic_DNA"/>
</dbReference>
<keyword evidence="1" id="KW-1133">Transmembrane helix</keyword>
<feature type="domain" description="CAAX prenyl protease 2/Lysostaphin resistance protein A-like" evidence="2">
    <location>
        <begin position="145"/>
        <end position="244"/>
    </location>
</feature>
<keyword evidence="3" id="KW-0645">Protease</keyword>
<feature type="transmembrane region" description="Helical" evidence="1">
    <location>
        <begin position="206"/>
        <end position="226"/>
    </location>
</feature>
<dbReference type="Proteomes" id="UP000595254">
    <property type="component" value="Chromosome"/>
</dbReference>
<feature type="transmembrane region" description="Helical" evidence="1">
    <location>
        <begin position="142"/>
        <end position="162"/>
    </location>
</feature>
<evidence type="ECO:0000313" key="4">
    <source>
        <dbReference type="Proteomes" id="UP000595254"/>
    </source>
</evidence>
<reference evidence="3 4" key="1">
    <citation type="submission" date="2021-01" db="EMBL/GenBank/DDBJ databases">
        <title>FDA dAtabase for Regulatory Grade micrObial Sequences (FDA-ARGOS): Supporting development and validation of Infectious Disease Dx tests.</title>
        <authorList>
            <person name="Nelson B."/>
            <person name="Plummer A."/>
            <person name="Tallon L."/>
            <person name="Sadzewicz L."/>
            <person name="Zhao X."/>
            <person name="Boylan J."/>
            <person name="Ott S."/>
            <person name="Bowen H."/>
            <person name="Vavikolanu K."/>
            <person name="Mehta A."/>
            <person name="Aluvathingal J."/>
            <person name="Nadendla S."/>
            <person name="Myers T."/>
            <person name="Yan Y."/>
            <person name="Sichtig H."/>
        </authorList>
    </citation>
    <scope>NUCLEOTIDE SEQUENCE [LARGE SCALE GENOMIC DNA]</scope>
    <source>
        <strain evidence="3 4">FDAARGOS_1161</strain>
    </source>
</reference>
<keyword evidence="4" id="KW-1185">Reference proteome</keyword>
<evidence type="ECO:0000259" key="2">
    <source>
        <dbReference type="Pfam" id="PF02517"/>
    </source>
</evidence>
<keyword evidence="3" id="KW-0482">Metalloprotease</keyword>
<dbReference type="KEGG" id="ppsr:I6J18_08140"/>
<keyword evidence="1" id="KW-0472">Membrane</keyword>
<name>A0A974NR57_PERPY</name>
<feature type="transmembrane region" description="Helical" evidence="1">
    <location>
        <begin position="270"/>
        <end position="288"/>
    </location>
</feature>
<dbReference type="GO" id="GO:0008237">
    <property type="term" value="F:metallopeptidase activity"/>
    <property type="evidence" value="ECO:0007669"/>
    <property type="project" value="UniProtKB-KW"/>
</dbReference>
<keyword evidence="3" id="KW-0378">Hydrolase</keyword>
<organism evidence="3 4">
    <name type="scientific">Peribacillus psychrosaccharolyticus</name>
    <name type="common">Bacillus psychrosaccharolyticus</name>
    <dbReference type="NCBI Taxonomy" id="1407"/>
    <lineage>
        <taxon>Bacteria</taxon>
        <taxon>Bacillati</taxon>
        <taxon>Bacillota</taxon>
        <taxon>Bacilli</taxon>
        <taxon>Bacillales</taxon>
        <taxon>Bacillaceae</taxon>
        <taxon>Peribacillus</taxon>
    </lineage>
</organism>
<evidence type="ECO:0000313" key="3">
    <source>
        <dbReference type="EMBL" id="QQT02586.1"/>
    </source>
</evidence>
<protein>
    <submittedName>
        <fullName evidence="3">CPBP family intramembrane metalloprotease</fullName>
    </submittedName>
</protein>
<gene>
    <name evidence="3" type="ORF">I6J18_08140</name>
</gene>
<keyword evidence="1" id="KW-0812">Transmembrane</keyword>
<feature type="transmembrane region" description="Helical" evidence="1">
    <location>
        <begin position="68"/>
        <end position="89"/>
    </location>
</feature>
<feature type="transmembrane region" description="Helical" evidence="1">
    <location>
        <begin position="109"/>
        <end position="130"/>
    </location>
</feature>
<evidence type="ECO:0000256" key="1">
    <source>
        <dbReference type="SAM" id="Phobius"/>
    </source>
</evidence>
<dbReference type="GO" id="GO:0080120">
    <property type="term" value="P:CAAX-box protein maturation"/>
    <property type="evidence" value="ECO:0007669"/>
    <property type="project" value="UniProtKB-ARBA"/>
</dbReference>
<sequence length="300" mass="34213">MNHFLFNIPGNNSWKRYLLSSVIIIASIFAGSFLYLILGFIYSTMNGSDAHLDLETGEIVGMDPTIDLLFLNLLYVFWFLGIWFSIRIVHKRKLRTLVTGAAHIQWKQIFSGFGLFFALLLMLQFIYFLIFPEHYIWNEFDGSKFLFLFIVVLFLTPIQTTVEELFFRGFLLQWIAKLSRNPVILSIIMAIIFGSLHFANPEMERSAIWVGLDYVFVGFMLTFIAVKVGSSELSIGAHAANNMFLFWFLADADSVGGSVPALFTVAGNNPAVSFFMDVVLFIVFYLLVTKKFKPSANEFV</sequence>
<dbReference type="InterPro" id="IPR003675">
    <property type="entry name" value="Rce1/LyrA-like_dom"/>
</dbReference>
<dbReference type="Pfam" id="PF02517">
    <property type="entry name" value="Rce1-like"/>
    <property type="match status" value="1"/>
</dbReference>
<dbReference type="GO" id="GO:0004175">
    <property type="term" value="F:endopeptidase activity"/>
    <property type="evidence" value="ECO:0007669"/>
    <property type="project" value="UniProtKB-ARBA"/>
</dbReference>